<dbReference type="Pfam" id="PF05050">
    <property type="entry name" value="Methyltransf_21"/>
    <property type="match status" value="1"/>
</dbReference>
<dbReference type="OMA" id="HGNDAHC"/>
<dbReference type="NCBIfam" id="TIGR01444">
    <property type="entry name" value="fkbM_fam"/>
    <property type="match status" value="1"/>
</dbReference>
<keyword evidence="1" id="KW-1133">Transmembrane helix</keyword>
<keyword evidence="1" id="KW-0472">Membrane</keyword>
<proteinExistence type="predicted"/>
<keyword evidence="4" id="KW-1185">Reference proteome</keyword>
<evidence type="ECO:0000256" key="1">
    <source>
        <dbReference type="SAM" id="Phobius"/>
    </source>
</evidence>
<dbReference type="AlphaFoldDB" id="D8RPB9"/>
<dbReference type="PANTHER" id="PTHR34203">
    <property type="entry name" value="METHYLTRANSFERASE, FKBM FAMILY PROTEIN"/>
    <property type="match status" value="1"/>
</dbReference>
<dbReference type="InterPro" id="IPR052514">
    <property type="entry name" value="SAM-dependent_MTase"/>
</dbReference>
<dbReference type="InParanoid" id="D8RPB9"/>
<dbReference type="eggNOG" id="ENOG502QUD5">
    <property type="taxonomic scope" value="Eukaryota"/>
</dbReference>
<dbReference type="EMBL" id="GL377585">
    <property type="protein sequence ID" value="EFJ26230.1"/>
    <property type="molecule type" value="Genomic_DNA"/>
</dbReference>
<dbReference type="Gramene" id="EFJ26230">
    <property type="protein sequence ID" value="EFJ26230"/>
    <property type="gene ID" value="SELMODRAFT_98666"/>
</dbReference>
<dbReference type="KEGG" id="smo:SELMODRAFT_98666"/>
<dbReference type="OrthoDB" id="411251at2759"/>
<dbReference type="FunCoup" id="D8RPB9">
    <property type="interactions" value="375"/>
</dbReference>
<dbReference type="Proteomes" id="UP000001514">
    <property type="component" value="Unassembled WGS sequence"/>
</dbReference>
<name>D8RPB9_SELML</name>
<dbReference type="STRING" id="88036.D8RPB9"/>
<dbReference type="SUPFAM" id="SSF53335">
    <property type="entry name" value="S-adenosyl-L-methionine-dependent methyltransferases"/>
    <property type="match status" value="1"/>
</dbReference>
<feature type="domain" description="Methyltransferase FkbM" evidence="2">
    <location>
        <begin position="120"/>
        <end position="287"/>
    </location>
</feature>
<dbReference type="InterPro" id="IPR029063">
    <property type="entry name" value="SAM-dependent_MTases_sf"/>
</dbReference>
<dbReference type="Gene3D" id="3.40.50.150">
    <property type="entry name" value="Vaccinia Virus protein VP39"/>
    <property type="match status" value="1"/>
</dbReference>
<gene>
    <name evidence="3" type="ORF">SELMODRAFT_98666</name>
</gene>
<accession>D8RPB9</accession>
<feature type="transmembrane region" description="Helical" evidence="1">
    <location>
        <begin position="9"/>
        <end position="28"/>
    </location>
</feature>
<keyword evidence="1" id="KW-0812">Transmembrane</keyword>
<dbReference type="InterPro" id="IPR006342">
    <property type="entry name" value="FkbM_mtfrase"/>
</dbReference>
<evidence type="ECO:0000313" key="4">
    <source>
        <dbReference type="Proteomes" id="UP000001514"/>
    </source>
</evidence>
<organism evidence="4">
    <name type="scientific">Selaginella moellendorffii</name>
    <name type="common">Spikemoss</name>
    <dbReference type="NCBI Taxonomy" id="88036"/>
    <lineage>
        <taxon>Eukaryota</taxon>
        <taxon>Viridiplantae</taxon>
        <taxon>Streptophyta</taxon>
        <taxon>Embryophyta</taxon>
        <taxon>Tracheophyta</taxon>
        <taxon>Lycopodiopsida</taxon>
        <taxon>Selaginellales</taxon>
        <taxon>Selaginellaceae</taxon>
        <taxon>Selaginella</taxon>
    </lineage>
</organism>
<dbReference type="HOGENOM" id="CLU_050609_0_0_1"/>
<evidence type="ECO:0000313" key="3">
    <source>
        <dbReference type="EMBL" id="EFJ26230.1"/>
    </source>
</evidence>
<sequence length="305" mass="33554">MRARREHKALVFWCAACAALIYLFFRVLEGGRERSAPRIGGAFPEYSCERSEQGWPVFANKIEGVRYPFFISIADLGSAERPNRNFLRVIKGKLFQKPEISETVQKILEGRNPGEGVVVDVGANVGMAAFAAAAMGFRVLAFEPVVDNLNKLCDGVYLNRAGSLVKLFHAAVSDTPGSITLHKVIGRLDNSAVSLSGAKLAFKSNHVVPFTVATLTLDSVIPDEMRVSLLKVDVQGWEYHVLKGAERLLSRPNEQAPYVVYEEDDKLLAASNSSSTQTLELLNRCGYFNCRKLGNDRHCSKLSGS</sequence>
<reference evidence="3 4" key="1">
    <citation type="journal article" date="2011" name="Science">
        <title>The Selaginella genome identifies genetic changes associated with the evolution of vascular plants.</title>
        <authorList>
            <person name="Banks J.A."/>
            <person name="Nishiyama T."/>
            <person name="Hasebe M."/>
            <person name="Bowman J.L."/>
            <person name="Gribskov M."/>
            <person name="dePamphilis C."/>
            <person name="Albert V.A."/>
            <person name="Aono N."/>
            <person name="Aoyama T."/>
            <person name="Ambrose B.A."/>
            <person name="Ashton N.W."/>
            <person name="Axtell M.J."/>
            <person name="Barker E."/>
            <person name="Barker M.S."/>
            <person name="Bennetzen J.L."/>
            <person name="Bonawitz N.D."/>
            <person name="Chapple C."/>
            <person name="Cheng C."/>
            <person name="Correa L.G."/>
            <person name="Dacre M."/>
            <person name="DeBarry J."/>
            <person name="Dreyer I."/>
            <person name="Elias M."/>
            <person name="Engstrom E.M."/>
            <person name="Estelle M."/>
            <person name="Feng L."/>
            <person name="Finet C."/>
            <person name="Floyd S.K."/>
            <person name="Frommer W.B."/>
            <person name="Fujita T."/>
            <person name="Gramzow L."/>
            <person name="Gutensohn M."/>
            <person name="Harholt J."/>
            <person name="Hattori M."/>
            <person name="Heyl A."/>
            <person name="Hirai T."/>
            <person name="Hiwatashi Y."/>
            <person name="Ishikawa M."/>
            <person name="Iwata M."/>
            <person name="Karol K.G."/>
            <person name="Koehler B."/>
            <person name="Kolukisaoglu U."/>
            <person name="Kubo M."/>
            <person name="Kurata T."/>
            <person name="Lalonde S."/>
            <person name="Li K."/>
            <person name="Li Y."/>
            <person name="Litt A."/>
            <person name="Lyons E."/>
            <person name="Manning G."/>
            <person name="Maruyama T."/>
            <person name="Michael T.P."/>
            <person name="Mikami K."/>
            <person name="Miyazaki S."/>
            <person name="Morinaga S."/>
            <person name="Murata T."/>
            <person name="Mueller-Roeber B."/>
            <person name="Nelson D.R."/>
            <person name="Obara M."/>
            <person name="Oguri Y."/>
            <person name="Olmstead R.G."/>
            <person name="Onodera N."/>
            <person name="Petersen B.L."/>
            <person name="Pils B."/>
            <person name="Prigge M."/>
            <person name="Rensing S.A."/>
            <person name="Riano-Pachon D.M."/>
            <person name="Roberts A.W."/>
            <person name="Sato Y."/>
            <person name="Scheller H.V."/>
            <person name="Schulz B."/>
            <person name="Schulz C."/>
            <person name="Shakirov E.V."/>
            <person name="Shibagaki N."/>
            <person name="Shinohara N."/>
            <person name="Shippen D.E."/>
            <person name="Soerensen I."/>
            <person name="Sotooka R."/>
            <person name="Sugimoto N."/>
            <person name="Sugita M."/>
            <person name="Sumikawa N."/>
            <person name="Tanurdzic M."/>
            <person name="Theissen G."/>
            <person name="Ulvskov P."/>
            <person name="Wakazuki S."/>
            <person name="Weng J.K."/>
            <person name="Willats W.W."/>
            <person name="Wipf D."/>
            <person name="Wolf P.G."/>
            <person name="Yang L."/>
            <person name="Zimmer A.D."/>
            <person name="Zhu Q."/>
            <person name="Mitros T."/>
            <person name="Hellsten U."/>
            <person name="Loque D."/>
            <person name="Otillar R."/>
            <person name="Salamov A."/>
            <person name="Schmutz J."/>
            <person name="Shapiro H."/>
            <person name="Lindquist E."/>
            <person name="Lucas S."/>
            <person name="Rokhsar D."/>
            <person name="Grigoriev I.V."/>
        </authorList>
    </citation>
    <scope>NUCLEOTIDE SEQUENCE [LARGE SCALE GENOMIC DNA]</scope>
</reference>
<dbReference type="PANTHER" id="PTHR34203:SF13">
    <property type="entry name" value="EXPRESSED PROTEIN"/>
    <property type="match status" value="1"/>
</dbReference>
<protein>
    <recommendedName>
        <fullName evidence="2">Methyltransferase FkbM domain-containing protein</fullName>
    </recommendedName>
</protein>
<evidence type="ECO:0000259" key="2">
    <source>
        <dbReference type="Pfam" id="PF05050"/>
    </source>
</evidence>
<dbReference type="GO" id="GO:0008171">
    <property type="term" value="F:O-methyltransferase activity"/>
    <property type="evidence" value="ECO:0000318"/>
    <property type="project" value="GO_Central"/>
</dbReference>